<accession>A0A284R4F9</accession>
<sequence>MAKIHKETEAALEEAAGRMKKQYDKNKHDTRNYSTRDLKKLDDKHVGPFEILKKTGASAYKLKLPPHWKIHPCFNKKLLTPYVPLAFPNQEQPPPPLPDLIDREEQWEIEEILNLKMRKDNSDVYYLAQRNNGTQKWVKNPDETLWKEFLDEYWASQADAQYESPPEEP</sequence>
<keyword evidence="4" id="KW-1185">Reference proteome</keyword>
<dbReference type="STRING" id="47428.A0A284R4F9"/>
<feature type="region of interest" description="Disordered" evidence="1">
    <location>
        <begin position="1"/>
        <end position="36"/>
    </location>
</feature>
<dbReference type="AlphaFoldDB" id="A0A284R4F9"/>
<gene>
    <name evidence="3" type="ORF">ARMOST_06960</name>
</gene>
<name>A0A284R4F9_ARMOS</name>
<evidence type="ECO:0000259" key="2">
    <source>
        <dbReference type="Pfam" id="PF24626"/>
    </source>
</evidence>
<evidence type="ECO:0000256" key="1">
    <source>
        <dbReference type="SAM" id="MobiDB-lite"/>
    </source>
</evidence>
<organism evidence="3 4">
    <name type="scientific">Armillaria ostoyae</name>
    <name type="common">Armillaria root rot fungus</name>
    <dbReference type="NCBI Taxonomy" id="47428"/>
    <lineage>
        <taxon>Eukaryota</taxon>
        <taxon>Fungi</taxon>
        <taxon>Dikarya</taxon>
        <taxon>Basidiomycota</taxon>
        <taxon>Agaricomycotina</taxon>
        <taxon>Agaricomycetes</taxon>
        <taxon>Agaricomycetidae</taxon>
        <taxon>Agaricales</taxon>
        <taxon>Marasmiineae</taxon>
        <taxon>Physalacriaceae</taxon>
        <taxon>Armillaria</taxon>
    </lineage>
</organism>
<dbReference type="EMBL" id="FUEG01000004">
    <property type="protein sequence ID" value="SJL03603.1"/>
    <property type="molecule type" value="Genomic_DNA"/>
</dbReference>
<dbReference type="Pfam" id="PF24626">
    <property type="entry name" value="SH3_Tf2-1"/>
    <property type="match status" value="1"/>
</dbReference>
<dbReference type="Proteomes" id="UP000219338">
    <property type="component" value="Unassembled WGS sequence"/>
</dbReference>
<evidence type="ECO:0000313" key="3">
    <source>
        <dbReference type="EMBL" id="SJL03603.1"/>
    </source>
</evidence>
<dbReference type="OrthoDB" id="1722900at2759"/>
<feature type="domain" description="Tf2-1-like SH3-like" evidence="2">
    <location>
        <begin position="36"/>
        <end position="83"/>
    </location>
</feature>
<proteinExistence type="predicted"/>
<protein>
    <recommendedName>
        <fullName evidence="2">Tf2-1-like SH3-like domain-containing protein</fullName>
    </recommendedName>
</protein>
<evidence type="ECO:0000313" key="4">
    <source>
        <dbReference type="Proteomes" id="UP000219338"/>
    </source>
</evidence>
<reference evidence="4" key="1">
    <citation type="journal article" date="2017" name="Nat. Ecol. Evol.">
        <title>Genome expansion and lineage-specific genetic innovations in the forest pathogenic fungi Armillaria.</title>
        <authorList>
            <person name="Sipos G."/>
            <person name="Prasanna A.N."/>
            <person name="Walter M.C."/>
            <person name="O'Connor E."/>
            <person name="Balint B."/>
            <person name="Krizsan K."/>
            <person name="Kiss B."/>
            <person name="Hess J."/>
            <person name="Varga T."/>
            <person name="Slot J."/>
            <person name="Riley R."/>
            <person name="Boka B."/>
            <person name="Rigling D."/>
            <person name="Barry K."/>
            <person name="Lee J."/>
            <person name="Mihaltcheva S."/>
            <person name="LaButti K."/>
            <person name="Lipzen A."/>
            <person name="Waldron R."/>
            <person name="Moloney N.M."/>
            <person name="Sperisen C."/>
            <person name="Kredics L."/>
            <person name="Vagvoelgyi C."/>
            <person name="Patrignani A."/>
            <person name="Fitzpatrick D."/>
            <person name="Nagy I."/>
            <person name="Doyle S."/>
            <person name="Anderson J.B."/>
            <person name="Grigoriev I.V."/>
            <person name="Gueldener U."/>
            <person name="Muensterkoetter M."/>
            <person name="Nagy L.G."/>
        </authorList>
    </citation>
    <scope>NUCLEOTIDE SEQUENCE [LARGE SCALE GENOMIC DNA]</scope>
    <source>
        <strain evidence="4">C18/9</strain>
    </source>
</reference>
<dbReference type="InterPro" id="IPR056924">
    <property type="entry name" value="SH3_Tf2-1"/>
</dbReference>